<organism evidence="1 2">
    <name type="scientific">Acaulospora colombiana</name>
    <dbReference type="NCBI Taxonomy" id="27376"/>
    <lineage>
        <taxon>Eukaryota</taxon>
        <taxon>Fungi</taxon>
        <taxon>Fungi incertae sedis</taxon>
        <taxon>Mucoromycota</taxon>
        <taxon>Glomeromycotina</taxon>
        <taxon>Glomeromycetes</taxon>
        <taxon>Diversisporales</taxon>
        <taxon>Acaulosporaceae</taxon>
        <taxon>Acaulospora</taxon>
    </lineage>
</organism>
<evidence type="ECO:0000313" key="2">
    <source>
        <dbReference type="Proteomes" id="UP000789525"/>
    </source>
</evidence>
<reference evidence="1" key="1">
    <citation type="submission" date="2021-06" db="EMBL/GenBank/DDBJ databases">
        <authorList>
            <person name="Kallberg Y."/>
            <person name="Tangrot J."/>
            <person name="Rosling A."/>
        </authorList>
    </citation>
    <scope>NUCLEOTIDE SEQUENCE</scope>
    <source>
        <strain evidence="1">CL356</strain>
    </source>
</reference>
<sequence>MTEANSNIGSAHQNLQENDNEIASLIESVKKLSILINDRDTEVVCDSVSECPIIPYEIAKKLGLEINKSLPEITDKVVSDIVKQVSGKKIWISLHRLLEIVKPEIQQDIINSITNSDISRRNHTPCKAKRKKKFLNDTASDSSSSSSSEYGSISE</sequence>
<dbReference type="EMBL" id="CAJVPT010017868">
    <property type="protein sequence ID" value="CAG8629539.1"/>
    <property type="molecule type" value="Genomic_DNA"/>
</dbReference>
<dbReference type="Proteomes" id="UP000789525">
    <property type="component" value="Unassembled WGS sequence"/>
</dbReference>
<gene>
    <name evidence="1" type="ORF">ACOLOM_LOCUS7585</name>
</gene>
<keyword evidence="2" id="KW-1185">Reference proteome</keyword>
<comment type="caution">
    <text evidence="1">The sequence shown here is derived from an EMBL/GenBank/DDBJ whole genome shotgun (WGS) entry which is preliminary data.</text>
</comment>
<evidence type="ECO:0000313" key="1">
    <source>
        <dbReference type="EMBL" id="CAG8629539.1"/>
    </source>
</evidence>
<proteinExistence type="predicted"/>
<accession>A0ACA9N5R4</accession>
<protein>
    <submittedName>
        <fullName evidence="1">10379_t:CDS:1</fullName>
    </submittedName>
</protein>
<name>A0ACA9N5R4_9GLOM</name>